<organism evidence="1 2">
    <name type="scientific">Aliiroseovarius zhejiangensis</name>
    <dbReference type="NCBI Taxonomy" id="1632025"/>
    <lineage>
        <taxon>Bacteria</taxon>
        <taxon>Pseudomonadati</taxon>
        <taxon>Pseudomonadota</taxon>
        <taxon>Alphaproteobacteria</taxon>
        <taxon>Rhodobacterales</taxon>
        <taxon>Paracoccaceae</taxon>
        <taxon>Aliiroseovarius</taxon>
    </lineage>
</organism>
<dbReference type="SUPFAM" id="SSF103032">
    <property type="entry name" value="Hypothetical protein YwqG"/>
    <property type="match status" value="1"/>
</dbReference>
<accession>A0ABQ3JAM5</accession>
<keyword evidence="2" id="KW-1185">Reference proteome</keyword>
<dbReference type="Gene3D" id="2.30.320.10">
    <property type="entry name" value="YwqG-like"/>
    <property type="match status" value="1"/>
</dbReference>
<evidence type="ECO:0000313" key="1">
    <source>
        <dbReference type="EMBL" id="GHF04176.1"/>
    </source>
</evidence>
<reference evidence="2" key="1">
    <citation type="journal article" date="2019" name="Int. J. Syst. Evol. Microbiol.">
        <title>The Global Catalogue of Microorganisms (GCM) 10K type strain sequencing project: providing services to taxonomists for standard genome sequencing and annotation.</title>
        <authorList>
            <consortium name="The Broad Institute Genomics Platform"/>
            <consortium name="The Broad Institute Genome Sequencing Center for Infectious Disease"/>
            <person name="Wu L."/>
            <person name="Ma J."/>
        </authorList>
    </citation>
    <scope>NUCLEOTIDE SEQUENCE [LARGE SCALE GENOMIC DNA]</scope>
    <source>
        <strain evidence="2">KCTC 42443</strain>
    </source>
</reference>
<protein>
    <recommendedName>
        <fullName evidence="3">Transposase</fullName>
    </recommendedName>
</protein>
<gene>
    <name evidence="1" type="ORF">GCM10016455_26900</name>
</gene>
<comment type="caution">
    <text evidence="1">The sequence shown here is derived from an EMBL/GenBank/DDBJ whole genome shotgun (WGS) entry which is preliminary data.</text>
</comment>
<evidence type="ECO:0008006" key="3">
    <source>
        <dbReference type="Google" id="ProtNLM"/>
    </source>
</evidence>
<name>A0ABQ3JAM5_9RHOB</name>
<dbReference type="Proteomes" id="UP000609802">
    <property type="component" value="Unassembled WGS sequence"/>
</dbReference>
<evidence type="ECO:0000313" key="2">
    <source>
        <dbReference type="Proteomes" id="UP000609802"/>
    </source>
</evidence>
<dbReference type="EMBL" id="BNCH01000006">
    <property type="protein sequence ID" value="GHF04176.1"/>
    <property type="molecule type" value="Genomic_DNA"/>
</dbReference>
<dbReference type="Pfam" id="PF09234">
    <property type="entry name" value="DUF1963"/>
    <property type="match status" value="1"/>
</dbReference>
<dbReference type="InterPro" id="IPR035948">
    <property type="entry name" value="YwqG-like_sf"/>
</dbReference>
<dbReference type="InterPro" id="IPR015315">
    <property type="entry name" value="DUF1963"/>
</dbReference>
<proteinExistence type="predicted"/>
<sequence length="326" mass="36949">MPSLTKWPRDGEGAPLHFIAQICCDELPQTLWNGLGPRKGWLLLFVETLKFEDHAENKTVQVLHTSSLGSEHQPPKDAPTVRHSMSDYINYTSPKIRPDVPKFWRRWPIDIVVQEFTFDETDPERHNRPAIQGEDLYEAPVAQNGSYNKISSALDRPLTWRGARYVVEGILRDLKPDEFERSFVGNCGLLSAPEFDRDGLTKEISKRAKKSPDYQGGPVQKFGRYSALYASIEPKVRAERRKGWVKRAYAYFDSEIAQFTVVKRKLALAHAFAAIKKKLGLAHAKGQNEPVAKMGSVILSMKGVLWNIERFKGCLTSAPMGQIRLN</sequence>